<accession>A0A4Y7PDX2</accession>
<sequence length="54" mass="5311">MQLSLVLLSLAVSAFALSIPAPAGGPVARDVGAMAVAVAARDECPTCVNGNSID</sequence>
<feature type="chain" id="PRO_5021223045" evidence="1">
    <location>
        <begin position="17"/>
        <end position="54"/>
    </location>
</feature>
<protein>
    <submittedName>
        <fullName evidence="2">Uncharacterized protein</fullName>
    </submittedName>
</protein>
<organism evidence="2 3">
    <name type="scientific">Rickenella mellea</name>
    <dbReference type="NCBI Taxonomy" id="50990"/>
    <lineage>
        <taxon>Eukaryota</taxon>
        <taxon>Fungi</taxon>
        <taxon>Dikarya</taxon>
        <taxon>Basidiomycota</taxon>
        <taxon>Agaricomycotina</taxon>
        <taxon>Agaricomycetes</taxon>
        <taxon>Hymenochaetales</taxon>
        <taxon>Rickenellaceae</taxon>
        <taxon>Rickenella</taxon>
    </lineage>
</organism>
<evidence type="ECO:0000256" key="1">
    <source>
        <dbReference type="SAM" id="SignalP"/>
    </source>
</evidence>
<feature type="signal peptide" evidence="1">
    <location>
        <begin position="1"/>
        <end position="16"/>
    </location>
</feature>
<keyword evidence="1" id="KW-0732">Signal</keyword>
<proteinExistence type="predicted"/>
<dbReference type="Proteomes" id="UP000294933">
    <property type="component" value="Unassembled WGS sequence"/>
</dbReference>
<name>A0A4Y7PDX2_9AGAM</name>
<keyword evidence="3" id="KW-1185">Reference proteome</keyword>
<evidence type="ECO:0000313" key="2">
    <source>
        <dbReference type="EMBL" id="TDL13544.1"/>
    </source>
</evidence>
<dbReference type="AlphaFoldDB" id="A0A4Y7PDX2"/>
<dbReference type="EMBL" id="ML170556">
    <property type="protein sequence ID" value="TDL13544.1"/>
    <property type="molecule type" value="Genomic_DNA"/>
</dbReference>
<reference evidence="2 3" key="1">
    <citation type="submission" date="2018-06" db="EMBL/GenBank/DDBJ databases">
        <title>A transcriptomic atlas of mushroom development highlights an independent origin of complex multicellularity.</title>
        <authorList>
            <consortium name="DOE Joint Genome Institute"/>
            <person name="Krizsan K."/>
            <person name="Almasi E."/>
            <person name="Merenyi Z."/>
            <person name="Sahu N."/>
            <person name="Viragh M."/>
            <person name="Koszo T."/>
            <person name="Mondo S."/>
            <person name="Kiss B."/>
            <person name="Balint B."/>
            <person name="Kues U."/>
            <person name="Barry K."/>
            <person name="Hegedus J.C."/>
            <person name="Henrissat B."/>
            <person name="Johnson J."/>
            <person name="Lipzen A."/>
            <person name="Ohm R."/>
            <person name="Nagy I."/>
            <person name="Pangilinan J."/>
            <person name="Yan J."/>
            <person name="Xiong Y."/>
            <person name="Grigoriev I.V."/>
            <person name="Hibbett D.S."/>
            <person name="Nagy L.G."/>
        </authorList>
    </citation>
    <scope>NUCLEOTIDE SEQUENCE [LARGE SCALE GENOMIC DNA]</scope>
    <source>
        <strain evidence="2 3">SZMC22713</strain>
    </source>
</reference>
<gene>
    <name evidence="2" type="ORF">BD410DRAFT_846840</name>
</gene>
<dbReference type="VEuPathDB" id="FungiDB:BD410DRAFT_846840"/>
<evidence type="ECO:0000313" key="3">
    <source>
        <dbReference type="Proteomes" id="UP000294933"/>
    </source>
</evidence>